<evidence type="ECO:0000256" key="7">
    <source>
        <dbReference type="SAM" id="Phobius"/>
    </source>
</evidence>
<gene>
    <name evidence="10" type="ORF">K5I29_10880</name>
</gene>
<name>A0ABY6M188_9FLAO</name>
<dbReference type="Pfam" id="PF12805">
    <property type="entry name" value="FUSC-like"/>
    <property type="match status" value="1"/>
</dbReference>
<accession>A0ABY6M188</accession>
<evidence type="ECO:0000259" key="9">
    <source>
        <dbReference type="Pfam" id="PF13515"/>
    </source>
</evidence>
<organism evidence="10 11">
    <name type="scientific">Flavobacterium agricola</name>
    <dbReference type="NCBI Taxonomy" id="2870839"/>
    <lineage>
        <taxon>Bacteria</taxon>
        <taxon>Pseudomonadati</taxon>
        <taxon>Bacteroidota</taxon>
        <taxon>Flavobacteriia</taxon>
        <taxon>Flavobacteriales</taxon>
        <taxon>Flavobacteriaceae</taxon>
        <taxon>Flavobacterium</taxon>
    </lineage>
</organism>
<evidence type="ECO:0000256" key="6">
    <source>
        <dbReference type="ARBA" id="ARBA00043993"/>
    </source>
</evidence>
<keyword evidence="5 7" id="KW-0472">Membrane</keyword>
<dbReference type="PANTHER" id="PTHR30509">
    <property type="entry name" value="P-HYDROXYBENZOIC ACID EFFLUX PUMP SUBUNIT-RELATED"/>
    <property type="match status" value="1"/>
</dbReference>
<feature type="transmembrane region" description="Helical" evidence="7">
    <location>
        <begin position="21"/>
        <end position="39"/>
    </location>
</feature>
<evidence type="ECO:0000256" key="1">
    <source>
        <dbReference type="ARBA" id="ARBA00004651"/>
    </source>
</evidence>
<evidence type="ECO:0000256" key="2">
    <source>
        <dbReference type="ARBA" id="ARBA00022475"/>
    </source>
</evidence>
<comment type="subcellular location">
    <subcellularLocation>
        <location evidence="1">Cell membrane</location>
        <topology evidence="1">Multi-pass membrane protein</topology>
    </subcellularLocation>
</comment>
<comment type="similarity">
    <text evidence="6">Belongs to the YccS/YhfK family.</text>
</comment>
<feature type="transmembrane region" description="Helical" evidence="7">
    <location>
        <begin position="149"/>
        <end position="167"/>
    </location>
</feature>
<dbReference type="RefSeq" id="WP_264433296.1">
    <property type="nucleotide sequence ID" value="NZ_CP081495.1"/>
</dbReference>
<keyword evidence="4 7" id="KW-1133">Transmembrane helix</keyword>
<feature type="transmembrane region" description="Helical" evidence="7">
    <location>
        <begin position="45"/>
        <end position="63"/>
    </location>
</feature>
<sequence>MFTKYLNVSKEILYKTGNNQFYNAIKITFCALVSFLFFYHNENVAFAFSATLGAMLCAPIDISSNLKHKIIALVSTSVLIPAISILLTSIYDVFWLFFAVFNILVFFSAIIFLYGQRASLMSFTLLLGISLSFIHHSTPSDALANGIHMFYGGMIYLFISIVFYFLMPSRYINMEIANCMDLVAQYLKLRSLLWAENPDVESIKRQQLELQITINESFDKIREYLVFNKVRTINSNSSRKSLIALTSLVEIMELAISITFNNREIKAKFGKNTEILLGFKNLTHDFYETILHLSNTIKLHAKYHSPYSLTNQYKVLEDKIKAFCELQNWEPYSENQIAFNNILFYMDKQIEKIKGLERVYKERVNADELRGKYKDLEKFFTPEHYTFETLVENLNFKSAYFRYAIRMTVAMAAGLLIGRWIDLKNEYWILLTIVVILRPGYGLTKARTKNRVIGTIIGGIIGIIILNFITDTVTLSFITVSAMLLGYWYSSIDYRVGVTFITLYIILVYGILNAGAEISLLFRIIDTLIGALIAFLAANYLWPFWEFKSIKDILEKSISSTIAYIYEVKQLYINKAEVTVAYKIARKDAFVAVGNLMASYQRLVQEPRNKQQNRAELYEIAVLNQTLVAATAGVGTFIQSHKTTEASKAFEIVVNNIVHNLDLSLIHVGANVEHPVGSEADFKANISRLKDIRKEEVDVQPISEQEKIVKIEESQLIIDQLIWMVNLSEQIEKKARDIK</sequence>
<dbReference type="EMBL" id="CP081495">
    <property type="protein sequence ID" value="UYW00988.1"/>
    <property type="molecule type" value="Genomic_DNA"/>
</dbReference>
<feature type="transmembrane region" description="Helical" evidence="7">
    <location>
        <begin position="494"/>
        <end position="512"/>
    </location>
</feature>
<dbReference type="InterPro" id="IPR049453">
    <property type="entry name" value="Memb_transporter_dom"/>
</dbReference>
<evidence type="ECO:0000256" key="3">
    <source>
        <dbReference type="ARBA" id="ARBA00022692"/>
    </source>
</evidence>
<proteinExistence type="inferred from homology"/>
<evidence type="ECO:0000313" key="10">
    <source>
        <dbReference type="EMBL" id="UYW00988.1"/>
    </source>
</evidence>
<dbReference type="Proteomes" id="UP001163328">
    <property type="component" value="Chromosome"/>
</dbReference>
<feature type="domain" description="Integral membrane bound transporter" evidence="9">
    <location>
        <begin position="415"/>
        <end position="537"/>
    </location>
</feature>
<feature type="transmembrane region" description="Helical" evidence="7">
    <location>
        <begin position="524"/>
        <end position="545"/>
    </location>
</feature>
<feature type="transmembrane region" description="Helical" evidence="7">
    <location>
        <begin position="93"/>
        <end position="113"/>
    </location>
</feature>
<evidence type="ECO:0000256" key="4">
    <source>
        <dbReference type="ARBA" id="ARBA00022989"/>
    </source>
</evidence>
<dbReference type="InterPro" id="IPR032692">
    <property type="entry name" value="YccS_N"/>
</dbReference>
<dbReference type="Pfam" id="PF13515">
    <property type="entry name" value="FUSC_2"/>
    <property type="match status" value="1"/>
</dbReference>
<feature type="transmembrane region" description="Helical" evidence="7">
    <location>
        <begin position="70"/>
        <end position="87"/>
    </location>
</feature>
<dbReference type="PANTHER" id="PTHR30509:SF8">
    <property type="entry name" value="INNER MEMBRANE PROTEIN YCCS"/>
    <property type="match status" value="1"/>
</dbReference>
<evidence type="ECO:0000259" key="8">
    <source>
        <dbReference type="Pfam" id="PF12805"/>
    </source>
</evidence>
<feature type="transmembrane region" description="Helical" evidence="7">
    <location>
        <begin position="456"/>
        <end position="488"/>
    </location>
</feature>
<feature type="transmembrane region" description="Helical" evidence="7">
    <location>
        <begin position="120"/>
        <end position="137"/>
    </location>
</feature>
<keyword evidence="11" id="KW-1185">Reference proteome</keyword>
<evidence type="ECO:0000256" key="5">
    <source>
        <dbReference type="ARBA" id="ARBA00023136"/>
    </source>
</evidence>
<evidence type="ECO:0000313" key="11">
    <source>
        <dbReference type="Proteomes" id="UP001163328"/>
    </source>
</evidence>
<feature type="transmembrane region" description="Helical" evidence="7">
    <location>
        <begin position="427"/>
        <end position="444"/>
    </location>
</feature>
<keyword evidence="2" id="KW-1003">Cell membrane</keyword>
<feature type="domain" description="Integral membrane protein YccS N-terminal" evidence="8">
    <location>
        <begin position="78"/>
        <end position="325"/>
    </location>
</feature>
<protein>
    <submittedName>
        <fullName evidence="10">FUSC family protein</fullName>
    </submittedName>
</protein>
<keyword evidence="3 7" id="KW-0812">Transmembrane</keyword>
<reference evidence="10" key="1">
    <citation type="submission" date="2021-08" db="EMBL/GenBank/DDBJ databases">
        <title>Flavobacterium sp. strain CC-SYL302.</title>
        <authorList>
            <person name="Lin S.-Y."/>
            <person name="Lee T.-H."/>
            <person name="Young C.-C."/>
        </authorList>
    </citation>
    <scope>NUCLEOTIDE SEQUENCE</scope>
    <source>
        <strain evidence="10">CC-SYL302</strain>
    </source>
</reference>
<feature type="transmembrane region" description="Helical" evidence="7">
    <location>
        <begin position="403"/>
        <end position="421"/>
    </location>
</feature>